<evidence type="ECO:0000259" key="3">
    <source>
        <dbReference type="PROSITE" id="PS50089"/>
    </source>
</evidence>
<feature type="compositionally biased region" description="Polar residues" evidence="2">
    <location>
        <begin position="204"/>
        <end position="224"/>
    </location>
</feature>
<feature type="compositionally biased region" description="Basic and acidic residues" evidence="2">
    <location>
        <begin position="757"/>
        <end position="769"/>
    </location>
</feature>
<organism evidence="4 5">
    <name type="scientific">Byssochlamys spectabilis</name>
    <name type="common">Paecilomyces variotii</name>
    <dbReference type="NCBI Taxonomy" id="264951"/>
    <lineage>
        <taxon>Eukaryota</taxon>
        <taxon>Fungi</taxon>
        <taxon>Dikarya</taxon>
        <taxon>Ascomycota</taxon>
        <taxon>Pezizomycotina</taxon>
        <taxon>Eurotiomycetes</taxon>
        <taxon>Eurotiomycetidae</taxon>
        <taxon>Eurotiales</taxon>
        <taxon>Thermoascaceae</taxon>
        <taxon>Paecilomyces</taxon>
    </lineage>
</organism>
<feature type="compositionally biased region" description="Basic and acidic residues" evidence="2">
    <location>
        <begin position="709"/>
        <end position="743"/>
    </location>
</feature>
<feature type="region of interest" description="Disordered" evidence="2">
    <location>
        <begin position="580"/>
        <end position="989"/>
    </location>
</feature>
<feature type="compositionally biased region" description="Basic residues" evidence="2">
    <location>
        <begin position="657"/>
        <end position="679"/>
    </location>
</feature>
<dbReference type="PANTHER" id="PTHR46528:SF1">
    <property type="entry name" value="PROTEIN SON"/>
    <property type="match status" value="1"/>
</dbReference>
<feature type="compositionally biased region" description="Basic and acidic residues" evidence="2">
    <location>
        <begin position="472"/>
        <end position="494"/>
    </location>
</feature>
<keyword evidence="5" id="KW-1185">Reference proteome</keyword>
<dbReference type="Gene3D" id="3.30.40.10">
    <property type="entry name" value="Zinc/RING finger domain, C3HC4 (zinc finger)"/>
    <property type="match status" value="1"/>
</dbReference>
<dbReference type="InterPro" id="IPR013083">
    <property type="entry name" value="Znf_RING/FYVE/PHD"/>
</dbReference>
<feature type="compositionally biased region" description="Polar residues" evidence="2">
    <location>
        <begin position="495"/>
        <end position="505"/>
    </location>
</feature>
<dbReference type="Proteomes" id="UP000283841">
    <property type="component" value="Unassembled WGS sequence"/>
</dbReference>
<protein>
    <recommendedName>
        <fullName evidence="3">RING-type domain-containing protein</fullName>
    </recommendedName>
</protein>
<dbReference type="GO" id="GO:0043484">
    <property type="term" value="P:regulation of RNA splicing"/>
    <property type="evidence" value="ECO:0007669"/>
    <property type="project" value="InterPro"/>
</dbReference>
<dbReference type="CDD" id="cd16620">
    <property type="entry name" value="vRING-HC-C4C4_RBBP6"/>
    <property type="match status" value="1"/>
</dbReference>
<feature type="region of interest" description="Disordered" evidence="2">
    <location>
        <begin position="404"/>
        <end position="518"/>
    </location>
</feature>
<dbReference type="PANTHER" id="PTHR46528">
    <property type="entry name" value="PROTEIN SON"/>
    <property type="match status" value="1"/>
</dbReference>
<dbReference type="GeneID" id="39600062"/>
<keyword evidence="1" id="KW-0479">Metal-binding</keyword>
<feature type="compositionally biased region" description="Basic and acidic residues" evidence="2">
    <location>
        <begin position="88"/>
        <end position="99"/>
    </location>
</feature>
<feature type="compositionally biased region" description="Basic and acidic residues" evidence="2">
    <location>
        <begin position="805"/>
        <end position="878"/>
    </location>
</feature>
<evidence type="ECO:0000313" key="4">
    <source>
        <dbReference type="EMBL" id="RWQ95323.1"/>
    </source>
</evidence>
<dbReference type="STRING" id="264951.A0A443HU35"/>
<dbReference type="InterPro" id="IPR001841">
    <property type="entry name" value="Znf_RING"/>
</dbReference>
<reference evidence="4 5" key="1">
    <citation type="journal article" date="2018" name="Front. Microbiol.">
        <title>Genomic and genetic insights into a cosmopolitan fungus, Paecilomyces variotii (Eurotiales).</title>
        <authorList>
            <person name="Urquhart A.S."/>
            <person name="Mondo S.J."/>
            <person name="Makela M.R."/>
            <person name="Hane J.K."/>
            <person name="Wiebenga A."/>
            <person name="He G."/>
            <person name="Mihaltcheva S."/>
            <person name="Pangilinan J."/>
            <person name="Lipzen A."/>
            <person name="Barry K."/>
            <person name="de Vries R.P."/>
            <person name="Grigoriev I.V."/>
            <person name="Idnurm A."/>
        </authorList>
    </citation>
    <scope>NUCLEOTIDE SEQUENCE [LARGE SCALE GENOMIC DNA]</scope>
    <source>
        <strain evidence="4 5">CBS 101075</strain>
    </source>
</reference>
<evidence type="ECO:0000256" key="1">
    <source>
        <dbReference type="PROSITE-ProRule" id="PRU00175"/>
    </source>
</evidence>
<feature type="compositionally biased region" description="Basic residues" evidence="2">
    <location>
        <begin position="744"/>
        <end position="756"/>
    </location>
</feature>
<keyword evidence="1" id="KW-0862">Zinc</keyword>
<accession>A0A443HU35</accession>
<comment type="caution">
    <text evidence="4">The sequence shown here is derived from an EMBL/GenBank/DDBJ whole genome shotgun (WGS) entry which is preliminary data.</text>
</comment>
<dbReference type="RefSeq" id="XP_028484968.1">
    <property type="nucleotide sequence ID" value="XM_028630785.1"/>
</dbReference>
<proteinExistence type="predicted"/>
<sequence>MAVADQPSALMDIASSLTQDEIPFKLRCAICNKLAVNAFRLPCCDQAICENCQASLPESCPVCAHTPISPDLCKPNKALRTTLKAFLRTEEKKREKERSSATPATPAADLPVDTTPSQAEAQTAPPPVDQADAADQPVKSASDAETRLEEQAAEVPQSESTAAAVAESNGDQTEAEVEKPQDQNGVSTAEGDAGDGTVVEGDTSDQTTNAVDTEQADGPQQENMQFPGAVPNAMGFDMSNGGFPKMGWNGTGDFNPVAQFMPGGMFNFQNSMGMPGMAMDPMAASQGMFGGYGMNMNGMSNGMNMGMNFNAGQGMYGSWDGSQNNMWNGGPDKFNPNAFANGMGPEFGGPSGFGGYNHGNYQMQQQFPNQDFQNGFYGPGYGRGGARGRGRGFFQGGRGRGGFGGYMQANYPTHANPSVYPNQQSPSVQQQNGLSGQQDTPNGPGSVTSSVANNKKSNDELATTGENEFSEDQTKDTTDEAAGDAKDVSSETKDASASSADQPSTEEPELRGIPTIDSIEQPPYGPGMAPGFTGFAAPTGPGFGRGGFPMRGGYPGGRGGAFMNGLTPGGHQPIVPNEPRGQGVAGAPAAPRAMREGFPNTGIRGRGFHIQGRASLPLQRSGEDSRSVTPATRQGESQAQSKAGSRSPSRARERSGSRSRSRSRSPSRQQSRGHRHRRRSESIYASDEDRERRRERHRKKSRRDDEEELRPVREKDTRSRSRSLESTRRSHRRDRDIDRDRDRHRSHRSHRHRSRSRSADRKGESRHNDQYSVAPEENGASSREKTSLSGEPRDLTTRISSSYRSGKERSSRREDERESRHHDRDRDRDRERNRDRDRPRDGDRDRDRERGRDRDREKDRKRSRRDRSESPADSEYSRHHSRRTKRHRDDSRVGNRDRNGDKAARPTESEKDPHTLEREARNRERLLKEQQRREAMVAERDGKNGRRRQSRPERGLTGGRRLSYKYEDEESDRTRAARIEEEREAARWD</sequence>
<name>A0A443HU35_BYSSP</name>
<gene>
    <name evidence="4" type="ORF">C8Q69DRAFT_469751</name>
</gene>
<feature type="compositionally biased region" description="Basic and acidic residues" evidence="2">
    <location>
        <begin position="887"/>
        <end position="954"/>
    </location>
</feature>
<feature type="region of interest" description="Disordered" evidence="2">
    <location>
        <begin position="88"/>
        <end position="233"/>
    </location>
</feature>
<dbReference type="AlphaFoldDB" id="A0A443HU35"/>
<feature type="compositionally biased region" description="Basic and acidic residues" evidence="2">
    <location>
        <begin position="972"/>
        <end position="989"/>
    </location>
</feature>
<evidence type="ECO:0000256" key="2">
    <source>
        <dbReference type="SAM" id="MobiDB-lite"/>
    </source>
</evidence>
<feature type="domain" description="RING-type" evidence="3">
    <location>
        <begin position="28"/>
        <end position="63"/>
    </location>
</feature>
<dbReference type="GO" id="GO:0003723">
    <property type="term" value="F:RNA binding"/>
    <property type="evidence" value="ECO:0007669"/>
    <property type="project" value="InterPro"/>
</dbReference>
<feature type="compositionally biased region" description="Basic and acidic residues" evidence="2">
    <location>
        <begin position="782"/>
        <end position="796"/>
    </location>
</feature>
<dbReference type="InterPro" id="IPR032922">
    <property type="entry name" value="SON"/>
</dbReference>
<dbReference type="EMBL" id="RCNU01000006">
    <property type="protein sequence ID" value="RWQ95323.1"/>
    <property type="molecule type" value="Genomic_DNA"/>
</dbReference>
<feature type="compositionally biased region" description="Polar residues" evidence="2">
    <location>
        <begin position="433"/>
        <end position="467"/>
    </location>
</feature>
<dbReference type="GO" id="GO:0008270">
    <property type="term" value="F:zinc ion binding"/>
    <property type="evidence" value="ECO:0007669"/>
    <property type="project" value="UniProtKB-KW"/>
</dbReference>
<dbReference type="PROSITE" id="PS50089">
    <property type="entry name" value="ZF_RING_2"/>
    <property type="match status" value="1"/>
</dbReference>
<evidence type="ECO:0000313" key="5">
    <source>
        <dbReference type="Proteomes" id="UP000283841"/>
    </source>
</evidence>
<keyword evidence="1" id="KW-0863">Zinc-finger</keyword>
<feature type="compositionally biased region" description="Low complexity" evidence="2">
    <location>
        <begin position="416"/>
        <end position="432"/>
    </location>
</feature>
<feature type="compositionally biased region" description="Polar residues" evidence="2">
    <location>
        <begin position="627"/>
        <end position="642"/>
    </location>
</feature>
<dbReference type="SUPFAM" id="SSF57850">
    <property type="entry name" value="RING/U-box"/>
    <property type="match status" value="1"/>
</dbReference>
<feature type="compositionally biased region" description="Low complexity" evidence="2">
    <location>
        <begin position="129"/>
        <end position="138"/>
    </location>
</feature>
<dbReference type="VEuPathDB" id="FungiDB:C8Q69DRAFT_469751"/>
<dbReference type="GO" id="GO:0051726">
    <property type="term" value="P:regulation of cell cycle"/>
    <property type="evidence" value="ECO:0007669"/>
    <property type="project" value="InterPro"/>
</dbReference>